<keyword evidence="3" id="KW-1185">Reference proteome</keyword>
<accession>A0AA37LAP5</accession>
<gene>
    <name evidence="2" type="ORF">ColSpa_04020</name>
</gene>
<evidence type="ECO:0000313" key="2">
    <source>
        <dbReference type="EMBL" id="GKT43839.1"/>
    </source>
</evidence>
<proteinExistence type="predicted"/>
<dbReference type="GeneID" id="73324822"/>
<dbReference type="AlphaFoldDB" id="A0AA37LAP5"/>
<evidence type="ECO:0000256" key="1">
    <source>
        <dbReference type="SAM" id="MobiDB-lite"/>
    </source>
</evidence>
<comment type="caution">
    <text evidence="2">The sequence shown here is derived from an EMBL/GenBank/DDBJ whole genome shotgun (WGS) entry which is preliminary data.</text>
</comment>
<feature type="compositionally biased region" description="Pro residues" evidence="1">
    <location>
        <begin position="16"/>
        <end position="28"/>
    </location>
</feature>
<dbReference type="Proteomes" id="UP001055115">
    <property type="component" value="Unassembled WGS sequence"/>
</dbReference>
<feature type="region of interest" description="Disordered" evidence="1">
    <location>
        <begin position="1"/>
        <end position="36"/>
    </location>
</feature>
<protein>
    <submittedName>
        <fullName evidence="2">Uncharacterized protein</fullName>
    </submittedName>
</protein>
<sequence>MAGANTFFRSQQGPSSPSPADKPLPPPSARKQTKSNIIVWPGQFEQKLLESVDKIIDPELLGAIGEDKNVLVKRIADSTWHIRFSAAILTGHLSPAQIAHASTEAGLDNLVSELSQLDDNTFHEKLGLRKRLAKEPDV</sequence>
<evidence type="ECO:0000313" key="3">
    <source>
        <dbReference type="Proteomes" id="UP001055115"/>
    </source>
</evidence>
<dbReference type="EMBL" id="BQXU01000008">
    <property type="protein sequence ID" value="GKT43839.1"/>
    <property type="molecule type" value="Genomic_DNA"/>
</dbReference>
<name>A0AA37LAP5_9PEZI</name>
<dbReference type="RefSeq" id="XP_049126189.1">
    <property type="nucleotide sequence ID" value="XM_049270232.1"/>
</dbReference>
<reference evidence="2 3" key="1">
    <citation type="submission" date="2022-03" db="EMBL/GenBank/DDBJ databases">
        <title>Genome data of Colletotrichum spp.</title>
        <authorList>
            <person name="Utami Y.D."/>
            <person name="Hiruma K."/>
        </authorList>
    </citation>
    <scope>NUCLEOTIDE SEQUENCE [LARGE SCALE GENOMIC DNA]</scope>
    <source>
        <strain evidence="2 3">MAFF 239500</strain>
    </source>
</reference>
<organism evidence="2 3">
    <name type="scientific">Colletotrichum spaethianum</name>
    <dbReference type="NCBI Taxonomy" id="700344"/>
    <lineage>
        <taxon>Eukaryota</taxon>
        <taxon>Fungi</taxon>
        <taxon>Dikarya</taxon>
        <taxon>Ascomycota</taxon>
        <taxon>Pezizomycotina</taxon>
        <taxon>Sordariomycetes</taxon>
        <taxon>Hypocreomycetidae</taxon>
        <taxon>Glomerellales</taxon>
        <taxon>Glomerellaceae</taxon>
        <taxon>Colletotrichum</taxon>
        <taxon>Colletotrichum spaethianum species complex</taxon>
    </lineage>
</organism>